<organism evidence="9 10">
    <name type="scientific">Streptomyces violascens</name>
    <dbReference type="NCBI Taxonomy" id="67381"/>
    <lineage>
        <taxon>Bacteria</taxon>
        <taxon>Bacillati</taxon>
        <taxon>Actinomycetota</taxon>
        <taxon>Actinomycetes</taxon>
        <taxon>Kitasatosporales</taxon>
        <taxon>Streptomycetaceae</taxon>
        <taxon>Streptomyces</taxon>
    </lineage>
</organism>
<keyword evidence="10" id="KW-1185">Reference proteome</keyword>
<feature type="binding site" evidence="8">
    <location>
        <begin position="29"/>
        <end position="36"/>
    </location>
    <ligand>
        <name>ATP</name>
        <dbReference type="ChEBI" id="CHEBI:30616"/>
    </ligand>
</feature>
<comment type="subcellular location">
    <subcellularLocation>
        <location evidence="8">Cytoplasm</location>
    </subcellularLocation>
</comment>
<reference evidence="9" key="1">
    <citation type="submission" date="2024-05" db="EMBL/GenBank/DDBJ databases">
        <title>Whole genome shotgun sequence of Streptomyces violascens NBRC 12920.</title>
        <authorList>
            <person name="Komaki H."/>
            <person name="Tamura T."/>
        </authorList>
    </citation>
    <scope>NUCLEOTIDE SEQUENCE</scope>
    <source>
        <strain evidence="9">NBRC 12920</strain>
    </source>
</reference>
<evidence type="ECO:0000256" key="2">
    <source>
        <dbReference type="ARBA" id="ARBA00009256"/>
    </source>
</evidence>
<dbReference type="RefSeq" id="WP_189970747.1">
    <property type="nucleotide sequence ID" value="NZ_BMUA01000039.1"/>
</dbReference>
<dbReference type="InterPro" id="IPR014729">
    <property type="entry name" value="Rossmann-like_a/b/a_fold"/>
</dbReference>
<dbReference type="HAMAP" id="MF_00158">
    <property type="entry name" value="PanC"/>
    <property type="match status" value="1"/>
</dbReference>
<feature type="binding site" evidence="8">
    <location>
        <position position="63"/>
    </location>
    <ligand>
        <name>(R)-pantoate</name>
        <dbReference type="ChEBI" id="CHEBI:15980"/>
    </ligand>
</feature>
<evidence type="ECO:0000313" key="9">
    <source>
        <dbReference type="EMBL" id="GHI39668.1"/>
    </source>
</evidence>
<keyword evidence="4 8" id="KW-0566">Pantothenate biosynthesis</keyword>
<evidence type="ECO:0000313" key="10">
    <source>
        <dbReference type="Proteomes" id="UP001050808"/>
    </source>
</evidence>
<dbReference type="InterPro" id="IPR042176">
    <property type="entry name" value="Pantoate_ligase_C"/>
</dbReference>
<keyword evidence="6 8" id="KW-0067">ATP-binding</keyword>
<dbReference type="PANTHER" id="PTHR21299">
    <property type="entry name" value="CYTIDYLATE KINASE/PANTOATE-BETA-ALANINE LIGASE"/>
    <property type="match status" value="1"/>
</dbReference>
<dbReference type="EC" id="6.3.2.1" evidence="8"/>
<dbReference type="PANTHER" id="PTHR21299:SF1">
    <property type="entry name" value="PANTOATE--BETA-ALANINE LIGASE"/>
    <property type="match status" value="1"/>
</dbReference>
<evidence type="ECO:0000256" key="6">
    <source>
        <dbReference type="ARBA" id="ARBA00022840"/>
    </source>
</evidence>
<feature type="binding site" evidence="8">
    <location>
        <begin position="187"/>
        <end position="190"/>
    </location>
    <ligand>
        <name>ATP</name>
        <dbReference type="ChEBI" id="CHEBI:30616"/>
    </ligand>
</feature>
<dbReference type="Proteomes" id="UP001050808">
    <property type="component" value="Unassembled WGS sequence"/>
</dbReference>
<keyword evidence="5 8" id="KW-0547">Nucleotide-binding</keyword>
<dbReference type="Gene3D" id="3.30.1300.10">
    <property type="entry name" value="Pantoate-beta-alanine ligase, C-terminal domain"/>
    <property type="match status" value="2"/>
</dbReference>
<dbReference type="NCBIfam" id="TIGR00018">
    <property type="entry name" value="panC"/>
    <property type="match status" value="1"/>
</dbReference>
<dbReference type="EMBL" id="BNDY01000013">
    <property type="protein sequence ID" value="GHI39668.1"/>
    <property type="molecule type" value="Genomic_DNA"/>
</dbReference>
<keyword evidence="8" id="KW-0963">Cytoplasm</keyword>
<feature type="binding site" evidence="8">
    <location>
        <position position="179"/>
    </location>
    <ligand>
        <name>ATP</name>
        <dbReference type="ChEBI" id="CHEBI:30616"/>
    </ligand>
</feature>
<evidence type="ECO:0000256" key="3">
    <source>
        <dbReference type="ARBA" id="ARBA00022598"/>
    </source>
</evidence>
<evidence type="ECO:0000256" key="5">
    <source>
        <dbReference type="ARBA" id="ARBA00022741"/>
    </source>
</evidence>
<proteinExistence type="inferred from homology"/>
<comment type="subunit">
    <text evidence="8">Homodimer.</text>
</comment>
<feature type="binding site" evidence="8">
    <location>
        <begin position="150"/>
        <end position="153"/>
    </location>
    <ligand>
        <name>ATP</name>
        <dbReference type="ChEBI" id="CHEBI:30616"/>
    </ligand>
</feature>
<comment type="catalytic activity">
    <reaction evidence="7 8">
        <text>(R)-pantoate + beta-alanine + ATP = (R)-pantothenate + AMP + diphosphate + H(+)</text>
        <dbReference type="Rhea" id="RHEA:10912"/>
        <dbReference type="ChEBI" id="CHEBI:15378"/>
        <dbReference type="ChEBI" id="CHEBI:15980"/>
        <dbReference type="ChEBI" id="CHEBI:29032"/>
        <dbReference type="ChEBI" id="CHEBI:30616"/>
        <dbReference type="ChEBI" id="CHEBI:33019"/>
        <dbReference type="ChEBI" id="CHEBI:57966"/>
        <dbReference type="ChEBI" id="CHEBI:456215"/>
        <dbReference type="EC" id="6.3.2.1"/>
    </reaction>
</comment>
<comment type="miscellaneous">
    <text evidence="8">The reaction proceeds by a bi uni uni bi ping pong mechanism.</text>
</comment>
<dbReference type="SUPFAM" id="SSF52374">
    <property type="entry name" value="Nucleotidylyl transferase"/>
    <property type="match status" value="2"/>
</dbReference>
<keyword evidence="3 8" id="KW-0436">Ligase</keyword>
<evidence type="ECO:0000256" key="7">
    <source>
        <dbReference type="ARBA" id="ARBA00048258"/>
    </source>
</evidence>
<evidence type="ECO:0000256" key="4">
    <source>
        <dbReference type="ARBA" id="ARBA00022655"/>
    </source>
</evidence>
<gene>
    <name evidence="8 9" type="primary">panC</name>
    <name evidence="9" type="ORF">Sviol_40760</name>
</gene>
<feature type="binding site" evidence="8">
    <location>
        <position position="156"/>
    </location>
    <ligand>
        <name>(R)-pantoate</name>
        <dbReference type="ChEBI" id="CHEBI:15980"/>
    </ligand>
</feature>
<comment type="function">
    <text evidence="8">Catalyzes the condensation of pantoate with beta-alanine in an ATP-dependent reaction via a pantoyl-adenylate intermediate.</text>
</comment>
<feature type="active site" description="Proton donor" evidence="8">
    <location>
        <position position="36"/>
    </location>
</feature>
<sequence>MTARTALVRTAAELAALERTGRRAVVMTMGALHEGHATLIRTARRLAGPDGQVVVTVFVNPLQFGAGEDLDRYPRTLDADRAIAEREGADAVFAPSVEEVYPGGEPHVRVTAGPMGELLEGAVRPGHFDGMLTVVAKLLHLSAPDLALYGQKDAQQLALIRRMVRDLNFPVEIVGVPTVREDDGLALSSRNRYLDPAERTAARALSRALFAARDRLAAEHALHARAAAGGAVSGRADALTAIGEARAAADAHAVAAAAPSPASIKAVAQGVLDEAAKLEPPVVTDYLALVDPATFTEAPEGFEGEAILAVAARVGTTRLIDNIPLTFGAPA</sequence>
<evidence type="ECO:0000256" key="1">
    <source>
        <dbReference type="ARBA" id="ARBA00004990"/>
    </source>
</evidence>
<protein>
    <recommendedName>
        <fullName evidence="8">Pantothenate synthetase</fullName>
        <shortName evidence="8">PS</shortName>
        <ecNumber evidence="8">6.3.2.1</ecNumber>
    </recommendedName>
    <alternativeName>
        <fullName evidence="8">Pantoate--beta-alanine ligase</fullName>
    </alternativeName>
    <alternativeName>
        <fullName evidence="8">Pantoate-activating enzyme</fullName>
    </alternativeName>
</protein>
<evidence type="ECO:0000256" key="8">
    <source>
        <dbReference type="HAMAP-Rule" id="MF_00158"/>
    </source>
</evidence>
<accession>A0ABQ3QQW7</accession>
<dbReference type="CDD" id="cd00560">
    <property type="entry name" value="PanC"/>
    <property type="match status" value="1"/>
</dbReference>
<dbReference type="InterPro" id="IPR003721">
    <property type="entry name" value="Pantoate_ligase"/>
</dbReference>
<dbReference type="Pfam" id="PF02569">
    <property type="entry name" value="Pantoate_ligase"/>
    <property type="match status" value="1"/>
</dbReference>
<comment type="similarity">
    <text evidence="2 8">Belongs to the pantothenate synthetase family.</text>
</comment>
<feature type="binding site" evidence="8">
    <location>
        <position position="63"/>
    </location>
    <ligand>
        <name>beta-alanine</name>
        <dbReference type="ChEBI" id="CHEBI:57966"/>
    </ligand>
</feature>
<name>A0ABQ3QQW7_9ACTN</name>
<dbReference type="Gene3D" id="3.40.50.620">
    <property type="entry name" value="HUPs"/>
    <property type="match status" value="1"/>
</dbReference>
<comment type="pathway">
    <text evidence="1 8">Cofactor biosynthesis; (R)-pantothenate biosynthesis; (R)-pantothenate from (R)-pantoate and beta-alanine: step 1/1.</text>
</comment>
<comment type="caution">
    <text evidence="9">The sequence shown here is derived from an EMBL/GenBank/DDBJ whole genome shotgun (WGS) entry which is preliminary data.</text>
</comment>